<comment type="caution">
    <text evidence="2">The sequence shown here is derived from an EMBL/GenBank/DDBJ whole genome shotgun (WGS) entry which is preliminary data.</text>
</comment>
<name>A0A397TFW1_9GLOM</name>
<dbReference type="Proteomes" id="UP000265703">
    <property type="component" value="Unassembled WGS sequence"/>
</dbReference>
<sequence length="92" mass="11406">MINKDSKINHLYVKLKMRCNHDIYNKTQIENKRIDVLEDKNTYRYDILEVENRNIDYQEKEYNNNDYEKKDKEKEKEEKNELKLSQGMKFII</sequence>
<feature type="compositionally biased region" description="Basic and acidic residues" evidence="1">
    <location>
        <begin position="60"/>
        <end position="82"/>
    </location>
</feature>
<reference evidence="2 3" key="1">
    <citation type="submission" date="2018-06" db="EMBL/GenBank/DDBJ databases">
        <title>Comparative genomics reveals the genomic features of Rhizophagus irregularis, R. cerebriforme, R. diaphanum and Gigaspora rosea, and their symbiotic lifestyle signature.</title>
        <authorList>
            <person name="Morin E."/>
            <person name="San Clemente H."/>
            <person name="Chen E.C.H."/>
            <person name="De La Providencia I."/>
            <person name="Hainaut M."/>
            <person name="Kuo A."/>
            <person name="Kohler A."/>
            <person name="Murat C."/>
            <person name="Tang N."/>
            <person name="Roy S."/>
            <person name="Loubradou J."/>
            <person name="Henrissat B."/>
            <person name="Grigoriev I.V."/>
            <person name="Corradi N."/>
            <person name="Roux C."/>
            <person name="Martin F.M."/>
        </authorList>
    </citation>
    <scope>NUCLEOTIDE SEQUENCE [LARGE SCALE GENOMIC DNA]</scope>
    <source>
        <strain evidence="2 3">DAOM 227022</strain>
    </source>
</reference>
<dbReference type="EMBL" id="QKYT01000063">
    <property type="protein sequence ID" value="RIA95335.1"/>
    <property type="molecule type" value="Genomic_DNA"/>
</dbReference>
<proteinExistence type="predicted"/>
<evidence type="ECO:0000313" key="2">
    <source>
        <dbReference type="EMBL" id="RIA95335.1"/>
    </source>
</evidence>
<gene>
    <name evidence="2" type="ORF">C1645_816831</name>
</gene>
<organism evidence="2 3">
    <name type="scientific">Glomus cerebriforme</name>
    <dbReference type="NCBI Taxonomy" id="658196"/>
    <lineage>
        <taxon>Eukaryota</taxon>
        <taxon>Fungi</taxon>
        <taxon>Fungi incertae sedis</taxon>
        <taxon>Mucoromycota</taxon>
        <taxon>Glomeromycotina</taxon>
        <taxon>Glomeromycetes</taxon>
        <taxon>Glomerales</taxon>
        <taxon>Glomeraceae</taxon>
        <taxon>Glomus</taxon>
    </lineage>
</organism>
<feature type="region of interest" description="Disordered" evidence="1">
    <location>
        <begin position="60"/>
        <end position="92"/>
    </location>
</feature>
<evidence type="ECO:0000313" key="3">
    <source>
        <dbReference type="Proteomes" id="UP000265703"/>
    </source>
</evidence>
<accession>A0A397TFW1</accession>
<dbReference type="AlphaFoldDB" id="A0A397TFW1"/>
<evidence type="ECO:0000256" key="1">
    <source>
        <dbReference type="SAM" id="MobiDB-lite"/>
    </source>
</evidence>
<keyword evidence="3" id="KW-1185">Reference proteome</keyword>
<protein>
    <submittedName>
        <fullName evidence="2">Uncharacterized protein</fullName>
    </submittedName>
</protein>